<dbReference type="AlphaFoldDB" id="A0A0C9UFE9"/>
<dbReference type="HOGENOM" id="CLU_1482888_0_0_1"/>
<feature type="compositionally biased region" description="Basic and acidic residues" evidence="1">
    <location>
        <begin position="92"/>
        <end position="102"/>
    </location>
</feature>
<proteinExistence type="predicted"/>
<dbReference type="Proteomes" id="UP000054279">
    <property type="component" value="Unassembled WGS sequence"/>
</dbReference>
<sequence>MVGLLLPDVWRFDENGEGVDCIDEGRQAIHEVLVKQFQKANKLLRAHGTSVQSEWCMMWPDSGKNLDLVVANPKGAVLRRQTEQEDEMSVAVDKHRDNSEKRQATPKIITGLQLLRAWKEDVEKCDGQLFELLAAIMDTDLKEQNALVEVFKHMAITMQVPSLPILEEPLQQGSHGKGTIVA</sequence>
<protein>
    <submittedName>
        <fullName evidence="2">Uncharacterized protein</fullName>
    </submittedName>
</protein>
<evidence type="ECO:0000313" key="2">
    <source>
        <dbReference type="EMBL" id="KIJ33489.1"/>
    </source>
</evidence>
<name>A0A0C9UFE9_SPHS4</name>
<keyword evidence="3" id="KW-1185">Reference proteome</keyword>
<dbReference type="EMBL" id="KN837212">
    <property type="protein sequence ID" value="KIJ33489.1"/>
    <property type="molecule type" value="Genomic_DNA"/>
</dbReference>
<feature type="region of interest" description="Disordered" evidence="1">
    <location>
        <begin position="82"/>
        <end position="102"/>
    </location>
</feature>
<evidence type="ECO:0000313" key="3">
    <source>
        <dbReference type="Proteomes" id="UP000054279"/>
    </source>
</evidence>
<gene>
    <name evidence="2" type="ORF">M422DRAFT_264596</name>
</gene>
<organism evidence="2 3">
    <name type="scientific">Sphaerobolus stellatus (strain SS14)</name>
    <dbReference type="NCBI Taxonomy" id="990650"/>
    <lineage>
        <taxon>Eukaryota</taxon>
        <taxon>Fungi</taxon>
        <taxon>Dikarya</taxon>
        <taxon>Basidiomycota</taxon>
        <taxon>Agaricomycotina</taxon>
        <taxon>Agaricomycetes</taxon>
        <taxon>Phallomycetidae</taxon>
        <taxon>Geastrales</taxon>
        <taxon>Sphaerobolaceae</taxon>
        <taxon>Sphaerobolus</taxon>
    </lineage>
</organism>
<evidence type="ECO:0000256" key="1">
    <source>
        <dbReference type="SAM" id="MobiDB-lite"/>
    </source>
</evidence>
<accession>A0A0C9UFE9</accession>
<reference evidence="2 3" key="1">
    <citation type="submission" date="2014-06" db="EMBL/GenBank/DDBJ databases">
        <title>Evolutionary Origins and Diversification of the Mycorrhizal Mutualists.</title>
        <authorList>
            <consortium name="DOE Joint Genome Institute"/>
            <consortium name="Mycorrhizal Genomics Consortium"/>
            <person name="Kohler A."/>
            <person name="Kuo A."/>
            <person name="Nagy L.G."/>
            <person name="Floudas D."/>
            <person name="Copeland A."/>
            <person name="Barry K.W."/>
            <person name="Cichocki N."/>
            <person name="Veneault-Fourrey C."/>
            <person name="LaButti K."/>
            <person name="Lindquist E.A."/>
            <person name="Lipzen A."/>
            <person name="Lundell T."/>
            <person name="Morin E."/>
            <person name="Murat C."/>
            <person name="Riley R."/>
            <person name="Ohm R."/>
            <person name="Sun H."/>
            <person name="Tunlid A."/>
            <person name="Henrissat B."/>
            <person name="Grigoriev I.V."/>
            <person name="Hibbett D.S."/>
            <person name="Martin F."/>
        </authorList>
    </citation>
    <scope>NUCLEOTIDE SEQUENCE [LARGE SCALE GENOMIC DNA]</scope>
    <source>
        <strain evidence="2 3">SS14</strain>
    </source>
</reference>